<dbReference type="FunFam" id="1.20.1260.60:FF:000002">
    <property type="entry name" value="Vacuolar protein sorting-associated protein IST1"/>
    <property type="match status" value="1"/>
</dbReference>
<organism evidence="3">
    <name type="scientific">Rhizophora mucronata</name>
    <name type="common">Asiatic mangrove</name>
    <dbReference type="NCBI Taxonomy" id="61149"/>
    <lineage>
        <taxon>Eukaryota</taxon>
        <taxon>Viridiplantae</taxon>
        <taxon>Streptophyta</taxon>
        <taxon>Embryophyta</taxon>
        <taxon>Tracheophyta</taxon>
        <taxon>Spermatophyta</taxon>
        <taxon>Magnoliopsida</taxon>
        <taxon>eudicotyledons</taxon>
        <taxon>Gunneridae</taxon>
        <taxon>Pentapetalae</taxon>
        <taxon>rosids</taxon>
        <taxon>fabids</taxon>
        <taxon>Malpighiales</taxon>
        <taxon>Rhizophoraceae</taxon>
        <taxon>Rhizophora</taxon>
    </lineage>
</organism>
<dbReference type="InterPro" id="IPR042277">
    <property type="entry name" value="IST1-like"/>
</dbReference>
<dbReference type="Pfam" id="PF03398">
    <property type="entry name" value="Ist1"/>
    <property type="match status" value="1"/>
</dbReference>
<dbReference type="Gene3D" id="1.20.1260.60">
    <property type="entry name" value="Vacuolar protein sorting-associated protein Ist1"/>
    <property type="match status" value="1"/>
</dbReference>
<reference evidence="3" key="1">
    <citation type="submission" date="2018-02" db="EMBL/GenBank/DDBJ databases">
        <title>Rhizophora mucronata_Transcriptome.</title>
        <authorList>
            <person name="Meera S.P."/>
            <person name="Sreeshan A."/>
            <person name="Augustine A."/>
        </authorList>
    </citation>
    <scope>NUCLEOTIDE SEQUENCE</scope>
    <source>
        <tissue evidence="3">Leaf</tissue>
    </source>
</reference>
<dbReference type="InterPro" id="IPR005061">
    <property type="entry name" value="Ist1"/>
</dbReference>
<proteinExistence type="inferred from homology"/>
<feature type="region of interest" description="Disordered" evidence="2">
    <location>
        <begin position="362"/>
        <end position="415"/>
    </location>
</feature>
<dbReference type="AlphaFoldDB" id="A0A2P2M5E7"/>
<name>A0A2P2M5E7_RHIMU</name>
<dbReference type="PANTHER" id="PTHR12161:SF16">
    <property type="entry name" value="REGULATOR OF VPS4 ACTIVITY IN THE MVB PATHWAY PROTEIN"/>
    <property type="match status" value="1"/>
</dbReference>
<evidence type="ECO:0000256" key="1">
    <source>
        <dbReference type="ARBA" id="ARBA00005536"/>
    </source>
</evidence>
<feature type="region of interest" description="Disordered" evidence="2">
    <location>
        <begin position="266"/>
        <end position="332"/>
    </location>
</feature>
<sequence length="436" mass="49092">MGKKLDAIFGRSFKTSKFKSLANLAISRLAVFRNQRQVRCNQARSDVLQLLEQGHHERALLRVEYVIKEKNMLDVFLMMESYCNLLIERVHLIEQDRECPDELKEAISGLLYASTRCGEFPELQEIRGIFISRYGKEFAASAIELRNNCGVKHKMIQKLSTRQPDVESRMKVLKEIASENNIILQLNEASEETLDIRKKRDKPGLEAPITSIGTKLVDNLPVLPEEMEQDRFCDSVKTRKKYRDVADAAQAAFESAAHAAAAARAAVELSQSDPHDPSNHDNFNNQEKKVFGNYENLELGSESRKQKRRKDSGATELETENVELKKSSSTNSAADELKVTIMSSVEGQDPVEKLEKDAVFDETESETHDLGFNNTPNKLSQALTTEKSNKKTPSSIQAGPKANSKHGYPTADTESSRHFDIKKGLISIWTRCVHGH</sequence>
<evidence type="ECO:0008006" key="4">
    <source>
        <dbReference type="Google" id="ProtNLM"/>
    </source>
</evidence>
<feature type="compositionally biased region" description="Polar residues" evidence="2">
    <location>
        <begin position="372"/>
        <end position="397"/>
    </location>
</feature>
<protein>
    <recommendedName>
        <fullName evidence="4">IST1-like protein</fullName>
    </recommendedName>
</protein>
<accession>A0A2P2M5E7</accession>
<dbReference type="PANTHER" id="PTHR12161">
    <property type="entry name" value="IST1 FAMILY MEMBER"/>
    <property type="match status" value="1"/>
</dbReference>
<dbReference type="GO" id="GO:0015031">
    <property type="term" value="P:protein transport"/>
    <property type="evidence" value="ECO:0007669"/>
    <property type="project" value="InterPro"/>
</dbReference>
<evidence type="ECO:0000256" key="2">
    <source>
        <dbReference type="SAM" id="MobiDB-lite"/>
    </source>
</evidence>
<evidence type="ECO:0000313" key="3">
    <source>
        <dbReference type="EMBL" id="MBX25437.1"/>
    </source>
</evidence>
<dbReference type="EMBL" id="GGEC01044953">
    <property type="protein sequence ID" value="MBX25437.1"/>
    <property type="molecule type" value="Transcribed_RNA"/>
</dbReference>
<comment type="similarity">
    <text evidence="1">Belongs to the IST1 family.</text>
</comment>